<dbReference type="SUPFAM" id="SSF49764">
    <property type="entry name" value="HSP20-like chaperones"/>
    <property type="match status" value="2"/>
</dbReference>
<keyword evidence="1" id="KW-0346">Stress response</keyword>
<evidence type="ECO:0000256" key="2">
    <source>
        <dbReference type="PROSITE-ProRule" id="PRU00285"/>
    </source>
</evidence>
<dbReference type="Gene3D" id="2.60.40.790">
    <property type="match status" value="2"/>
</dbReference>
<dbReference type="GO" id="GO:0051082">
    <property type="term" value="F:unfolded protein binding"/>
    <property type="evidence" value="ECO:0007669"/>
    <property type="project" value="TreeGrafter"/>
</dbReference>
<evidence type="ECO:0000313" key="6">
    <source>
        <dbReference type="Proteomes" id="UP000316759"/>
    </source>
</evidence>
<dbReference type="OrthoDB" id="10060792at2759"/>
<protein>
    <submittedName>
        <fullName evidence="5">Major egg antigen</fullName>
    </submittedName>
</protein>
<dbReference type="EMBL" id="SUNJ01013287">
    <property type="protein sequence ID" value="TPP57378.1"/>
    <property type="molecule type" value="Genomic_DNA"/>
</dbReference>
<dbReference type="STRING" id="46835.A0A504YFZ6"/>
<accession>A0A504YFZ6</accession>
<dbReference type="Proteomes" id="UP000316759">
    <property type="component" value="Unassembled WGS sequence"/>
</dbReference>
<dbReference type="InterPro" id="IPR008978">
    <property type="entry name" value="HSP20-like_chaperone"/>
</dbReference>
<dbReference type="CDD" id="cd06526">
    <property type="entry name" value="metazoan_ACD"/>
    <property type="match status" value="1"/>
</dbReference>
<proteinExistence type="inferred from homology"/>
<dbReference type="Pfam" id="PF00011">
    <property type="entry name" value="HSP20"/>
    <property type="match status" value="2"/>
</dbReference>
<dbReference type="InterPro" id="IPR002068">
    <property type="entry name" value="A-crystallin/Hsp20_dom"/>
</dbReference>
<gene>
    <name evidence="5" type="ORF">FGIG_05270</name>
</gene>
<organism evidence="5 6">
    <name type="scientific">Fasciola gigantica</name>
    <name type="common">Giant liver fluke</name>
    <dbReference type="NCBI Taxonomy" id="46835"/>
    <lineage>
        <taxon>Eukaryota</taxon>
        <taxon>Metazoa</taxon>
        <taxon>Spiralia</taxon>
        <taxon>Lophotrochozoa</taxon>
        <taxon>Platyhelminthes</taxon>
        <taxon>Trematoda</taxon>
        <taxon>Digenea</taxon>
        <taxon>Plagiorchiida</taxon>
        <taxon>Echinostomata</taxon>
        <taxon>Echinostomatoidea</taxon>
        <taxon>Fasciolidae</taxon>
        <taxon>Fasciola</taxon>
    </lineage>
</organism>
<name>A0A504YFZ6_FASGI</name>
<dbReference type="PANTHER" id="PTHR45640:SF13">
    <property type="entry name" value="HEAT SHOCK PROTEIN 22-RELATED"/>
    <property type="match status" value="1"/>
</dbReference>
<evidence type="ECO:0000256" key="3">
    <source>
        <dbReference type="RuleBase" id="RU003616"/>
    </source>
</evidence>
<dbReference type="AlphaFoldDB" id="A0A504YFZ6"/>
<dbReference type="PROSITE" id="PS01031">
    <property type="entry name" value="SHSP"/>
    <property type="match status" value="1"/>
</dbReference>
<evidence type="ECO:0000256" key="1">
    <source>
        <dbReference type="ARBA" id="ARBA00023016"/>
    </source>
</evidence>
<dbReference type="GO" id="GO:0042026">
    <property type="term" value="P:protein refolding"/>
    <property type="evidence" value="ECO:0007669"/>
    <property type="project" value="TreeGrafter"/>
</dbReference>
<dbReference type="GO" id="GO:0005634">
    <property type="term" value="C:nucleus"/>
    <property type="evidence" value="ECO:0007669"/>
    <property type="project" value="TreeGrafter"/>
</dbReference>
<sequence>MSDTKVGVIVPVNRDSRTLEQRRRDFVTNLQRDYGDPDRWALTTPSVFNRDWFQEVNNWIANAHRQFNEDISRMHHDLFSLVLHFKVRFDLRGYSPENIKVTTGPRQLTVQAQRSEQTSNSSSRSMFCRSIYLPEAIEDDKLQCFLSDPQQNTIRFHLIVTSFQRNLEMDDANQLQDGVLVVDAPVKEADYQSVTFNRGRQLAIKPKSANNQANAALPSTERHSRSLRVQNKPGLTVQNEAGGIRKIHVEVPMETGFTADQIRVRVEHKELVVTGRQEVYEGTTKGTYTKEFRRSYPLPEEVDPISIHSELQGGTLVIEAPLLR</sequence>
<dbReference type="CDD" id="cd06464">
    <property type="entry name" value="ACD_sHsps-like"/>
    <property type="match status" value="1"/>
</dbReference>
<dbReference type="InterPro" id="IPR001436">
    <property type="entry name" value="Alpha-crystallin/sHSP_animal"/>
</dbReference>
<dbReference type="GO" id="GO:0009408">
    <property type="term" value="P:response to heat"/>
    <property type="evidence" value="ECO:0007669"/>
    <property type="project" value="TreeGrafter"/>
</dbReference>
<evidence type="ECO:0000313" key="5">
    <source>
        <dbReference type="EMBL" id="TPP57378.1"/>
    </source>
</evidence>
<comment type="caution">
    <text evidence="5">The sequence shown here is derived from an EMBL/GenBank/DDBJ whole genome shotgun (WGS) entry which is preliminary data.</text>
</comment>
<evidence type="ECO:0000259" key="4">
    <source>
        <dbReference type="PROSITE" id="PS01031"/>
    </source>
</evidence>
<keyword evidence="6" id="KW-1185">Reference proteome</keyword>
<feature type="domain" description="SHSP" evidence="4">
    <location>
        <begin position="226"/>
        <end position="324"/>
    </location>
</feature>
<comment type="similarity">
    <text evidence="2 3">Belongs to the small heat shock protein (HSP20) family.</text>
</comment>
<dbReference type="GO" id="GO:0005737">
    <property type="term" value="C:cytoplasm"/>
    <property type="evidence" value="ECO:0007669"/>
    <property type="project" value="TreeGrafter"/>
</dbReference>
<reference evidence="5 6" key="1">
    <citation type="submission" date="2019-04" db="EMBL/GenBank/DDBJ databases">
        <title>Annotation for the trematode Fasciola gigantica.</title>
        <authorList>
            <person name="Choi Y.-J."/>
        </authorList>
    </citation>
    <scope>NUCLEOTIDE SEQUENCE [LARGE SCALE GENOMIC DNA]</scope>
    <source>
        <strain evidence="5">Uganda_cow_1</strain>
    </source>
</reference>
<dbReference type="PANTHER" id="PTHR45640">
    <property type="entry name" value="HEAT SHOCK PROTEIN HSP-12.2-RELATED"/>
    <property type="match status" value="1"/>
</dbReference>